<feature type="coiled-coil region" evidence="1">
    <location>
        <begin position="487"/>
        <end position="528"/>
    </location>
</feature>
<proteinExistence type="predicted"/>
<keyword evidence="1" id="KW-0175">Coiled coil</keyword>
<evidence type="ECO:0000256" key="1">
    <source>
        <dbReference type="SAM" id="Coils"/>
    </source>
</evidence>
<dbReference type="AlphaFoldDB" id="A0A449AV65"/>
<name>A0A449AV65_9BACT</name>
<dbReference type="KEGG" id="mgly:NCTC10194_00397"/>
<dbReference type="Gene3D" id="1.10.287.1490">
    <property type="match status" value="1"/>
</dbReference>
<feature type="coiled-coil region" evidence="1">
    <location>
        <begin position="881"/>
        <end position="1000"/>
    </location>
</feature>
<accession>A0A449AV65</accession>
<dbReference type="PANTHER" id="PTHR45615">
    <property type="entry name" value="MYOSIN HEAVY CHAIN, NON-MUSCLE"/>
    <property type="match status" value="1"/>
</dbReference>
<dbReference type="RefSeq" id="WP_027333340.1">
    <property type="nucleotide sequence ID" value="NZ_LR215024.1"/>
</dbReference>
<gene>
    <name evidence="2" type="ORF">NCTC10194_00397</name>
</gene>
<evidence type="ECO:0000313" key="2">
    <source>
        <dbReference type="EMBL" id="VEU70386.1"/>
    </source>
</evidence>
<evidence type="ECO:0000313" key="3">
    <source>
        <dbReference type="Proteomes" id="UP000290815"/>
    </source>
</evidence>
<reference evidence="2 3" key="1">
    <citation type="submission" date="2019-01" db="EMBL/GenBank/DDBJ databases">
        <authorList>
            <consortium name="Pathogen Informatics"/>
        </authorList>
    </citation>
    <scope>NUCLEOTIDE SEQUENCE [LARGE SCALE GENOMIC DNA]</scope>
    <source>
        <strain evidence="2 3">NCTC10194</strain>
    </source>
</reference>
<dbReference type="Proteomes" id="UP000290815">
    <property type="component" value="Chromosome"/>
</dbReference>
<protein>
    <submittedName>
        <fullName evidence="2">Uncharacterized protein</fullName>
    </submittedName>
</protein>
<organism evidence="2 3">
    <name type="scientific">Mycoplasmopsis glycophila</name>
    <dbReference type="NCBI Taxonomy" id="171285"/>
    <lineage>
        <taxon>Bacteria</taxon>
        <taxon>Bacillati</taxon>
        <taxon>Mycoplasmatota</taxon>
        <taxon>Mycoplasmoidales</taxon>
        <taxon>Metamycoplasmataceae</taxon>
        <taxon>Mycoplasmopsis</taxon>
    </lineage>
</organism>
<feature type="coiled-coil region" evidence="1">
    <location>
        <begin position="564"/>
        <end position="848"/>
    </location>
</feature>
<sequence length="1118" mass="130741">METQKKNKVTWTILSVAVVGIIATTFALQQTLKNSSTNRIFINDSLIKSSDKIKNEFTKIDKENTNKENEINEIITNWEKNKTEEENKVLELNKIIDLKTSEKTEIENLVKWYSPFKINVEDLKRHLFTKYFETISEIDKLKRGESNSFVLDQAHLAKLDFLKSEVGSYLEGFKGNLNQIIDKTRNSILLRITSSDFLIDTSYEVHNYLETYTEKLTSFNTISTNNYHDFVKFIKAFFETFEEQVLKINAALNIFLQNLNAKFNILKEEIQSFKTIKEMDFHSIEILKKYLAQNSNLIALLKHDSDFIDEKMKATNLSNQDKELIYKTYLFAYSKKFSIFVEGIHTLLNSVLEIEGISLEKSKLVTKTIKDISALKLQNKIYFDIANKPFEKILNITDISSLFKVIADVNYKVLSNVFELINMFIIEIEQDKTLKDNIFRTLNEVSNKLGSWTLRKEKLKIQKQMLVNKIKENSALLNTESLSNSDKENIRSKIKVFEKEKQKLELAYNEMQLNFKFIQNEYDEASKQGMNILKKWNDNLVILKYLNYSLSSIFGESNNNIQLIKDLKNQILSITNENKEVIKSYDEARNEHNRKIEILNNEIDNLKLKNELQIEKNNEYNAKITKLNSKMSELSLIKRNLSANVFLLTKELEKKKLELENSEANLTERNALIAKLENKIEEEKNKLSLVEGELTKINNEKNDLLVELTKLEKTNSDLILKIDHLTSDKENLINKLTELESSNNKKISNLNTTISRISAENRSLEENINKINAELERSNLELDNKTKSIENLKAELIELENKTNLEIETKTREKEELQKALTKSEEALKKLKEEHLSYSLENNKERDDLKLLLDARKREIVDITSRLNEKDKEIEYSRTYIQSLSEVNEKLSNEKISLTEKLQIATKALETAKKREKDLENKLVLLRNQLDDQILKYNKLSDQTNYGFINENKKRRDLEKEINNLKKELLKQNEKNKKELDNLIREKNELISEIESLKIKELAYAKLVMKANTIIKKAIGILQTYRSWTEDNRIRVNVPEMPYDIELESNGYVRRRVPRPGQYASMLRKLLDEIMEKNVVFYKNNGEEVFAEALKVLKEWELPAELENEINNLISSHN</sequence>
<dbReference type="PANTHER" id="PTHR45615:SF80">
    <property type="entry name" value="GRIP DOMAIN-CONTAINING PROTEIN"/>
    <property type="match status" value="1"/>
</dbReference>
<dbReference type="EMBL" id="LR215024">
    <property type="protein sequence ID" value="VEU70386.1"/>
    <property type="molecule type" value="Genomic_DNA"/>
</dbReference>
<keyword evidence="3" id="KW-1185">Reference proteome</keyword>